<dbReference type="SMART" id="SM00382">
    <property type="entry name" value="AAA"/>
    <property type="match status" value="2"/>
</dbReference>
<organism evidence="13 14">
    <name type="scientific">Pholiota conissans</name>
    <dbReference type="NCBI Taxonomy" id="109636"/>
    <lineage>
        <taxon>Eukaryota</taxon>
        <taxon>Fungi</taxon>
        <taxon>Dikarya</taxon>
        <taxon>Basidiomycota</taxon>
        <taxon>Agaricomycotina</taxon>
        <taxon>Agaricomycetes</taxon>
        <taxon>Agaricomycetidae</taxon>
        <taxon>Agaricales</taxon>
        <taxon>Agaricineae</taxon>
        <taxon>Strophariaceae</taxon>
        <taxon>Pholiota</taxon>
    </lineage>
</organism>
<dbReference type="InterPro" id="IPR050173">
    <property type="entry name" value="ABC_transporter_C-like"/>
</dbReference>
<dbReference type="Pfam" id="PF00005">
    <property type="entry name" value="ABC_tran"/>
    <property type="match status" value="2"/>
</dbReference>
<comment type="subcellular location">
    <subcellularLocation>
        <location evidence="1">Membrane</location>
        <topology evidence="1">Multi-pass membrane protein</topology>
    </subcellularLocation>
</comment>
<accession>A0A9P5ZA05</accession>
<evidence type="ECO:0000256" key="4">
    <source>
        <dbReference type="ARBA" id="ARBA00022737"/>
    </source>
</evidence>
<dbReference type="PROSITE" id="PS00211">
    <property type="entry name" value="ABC_TRANSPORTER_1"/>
    <property type="match status" value="1"/>
</dbReference>
<feature type="transmembrane region" description="Helical" evidence="10">
    <location>
        <begin position="141"/>
        <end position="165"/>
    </location>
</feature>
<feature type="domain" description="ABC transporter" evidence="11">
    <location>
        <begin position="695"/>
        <end position="932"/>
    </location>
</feature>
<dbReference type="GO" id="GO:0016887">
    <property type="term" value="F:ATP hydrolysis activity"/>
    <property type="evidence" value="ECO:0007669"/>
    <property type="project" value="InterPro"/>
</dbReference>
<gene>
    <name evidence="13" type="ORF">BDN70DRAFT_929101</name>
</gene>
<keyword evidence="3 10" id="KW-0812">Transmembrane</keyword>
<evidence type="ECO:0000256" key="7">
    <source>
        <dbReference type="ARBA" id="ARBA00022989"/>
    </source>
</evidence>
<evidence type="ECO:0000256" key="5">
    <source>
        <dbReference type="ARBA" id="ARBA00022741"/>
    </source>
</evidence>
<feature type="transmembrane region" description="Helical" evidence="10">
    <location>
        <begin position="41"/>
        <end position="58"/>
    </location>
</feature>
<feature type="transmembrane region" description="Helical" evidence="10">
    <location>
        <begin position="172"/>
        <end position="191"/>
    </location>
</feature>
<dbReference type="CDD" id="cd18596">
    <property type="entry name" value="ABC_6TM_VMR1_D1_like"/>
    <property type="match status" value="1"/>
</dbReference>
<comment type="caution">
    <text evidence="13">The sequence shown here is derived from an EMBL/GenBank/DDBJ whole genome shotgun (WGS) entry which is preliminary data.</text>
</comment>
<dbReference type="Pfam" id="PF00664">
    <property type="entry name" value="ABC_membrane"/>
    <property type="match status" value="2"/>
</dbReference>
<feature type="transmembrane region" description="Helical" evidence="10">
    <location>
        <begin position="324"/>
        <end position="345"/>
    </location>
</feature>
<keyword evidence="6" id="KW-0067">ATP-binding</keyword>
<evidence type="ECO:0000256" key="1">
    <source>
        <dbReference type="ARBA" id="ARBA00004141"/>
    </source>
</evidence>
<protein>
    <submittedName>
        <fullName evidence="13">Multidrug resistance-associated ABC transporter</fullName>
    </submittedName>
</protein>
<dbReference type="InterPro" id="IPR036640">
    <property type="entry name" value="ABC1_TM_sf"/>
</dbReference>
<feature type="transmembrane region" description="Helical" evidence="10">
    <location>
        <begin position="211"/>
        <end position="231"/>
    </location>
</feature>
<dbReference type="FunFam" id="3.40.50.300:FF:000838">
    <property type="entry name" value="ABC multidrug transporter (Eurofung)"/>
    <property type="match status" value="1"/>
</dbReference>
<keyword evidence="5" id="KW-0547">Nucleotide-binding</keyword>
<feature type="compositionally biased region" description="Polar residues" evidence="9">
    <location>
        <begin position="430"/>
        <end position="451"/>
    </location>
</feature>
<dbReference type="EMBL" id="MU155152">
    <property type="protein sequence ID" value="KAF9483581.1"/>
    <property type="molecule type" value="Genomic_DNA"/>
</dbReference>
<evidence type="ECO:0000259" key="12">
    <source>
        <dbReference type="PROSITE" id="PS50929"/>
    </source>
</evidence>
<keyword evidence="2" id="KW-0813">Transport</keyword>
<dbReference type="Gene3D" id="3.40.50.300">
    <property type="entry name" value="P-loop containing nucleotide triphosphate hydrolases"/>
    <property type="match status" value="2"/>
</dbReference>
<feature type="transmembrane region" description="Helical" evidence="10">
    <location>
        <begin position="1120"/>
        <end position="1146"/>
    </location>
</feature>
<feature type="transmembrane region" description="Helical" evidence="10">
    <location>
        <begin position="1167"/>
        <end position="1185"/>
    </location>
</feature>
<feature type="region of interest" description="Disordered" evidence="9">
    <location>
        <begin position="423"/>
        <end position="469"/>
    </location>
</feature>
<keyword evidence="4" id="KW-0677">Repeat</keyword>
<sequence length="1572" mass="175163">MSSLDMSFLAWNSQLPLVDKWNLAEYLETWQPEVSVPRDTLVIPFTVAFSLSAIHALYKFLMFLKTYKGTNFNETDSVEESYRPSSFSEIVHDRVISHGGWTIYSFAIVRLIGCIMLLLLSSITLRRHLAGMEVGSSQILLYFQCPESYICMTFLYSSILSLAALVIKKRAAVATTCNVVVLLVAFLVYTYRDIWPLATYTEVPMDLSEGHLLWLKLTILFGTAVLIPLFVPNRYTPIGPKNPMPFPNPEQTTSLFSLLSYSYLSPIISLGSYNEHVGADQFPPLCDSDASEHLVKKSFSHLDPFRRKPRHIFFGLAHIFGRDYALMASILIVMVVTDFLSPISIYRILKYLEKGEASDGIRPWFWVLALFAGPMLSAVAFQWYIFLVTKVLVHAEAILTELVFEHSLRIRFTAETKEISDKVVAGSDGQRPSGSQPTEHQASSKGKSRANSSATPATASTVPKKKKKAANLQGKINNLITTDLTNITRAREILYLVLTIPLQICLCIVFLYNLLGWSSLVGSFCMILLMPIPGYTAKLLQDVQHARVQAVTEIVNALRMIKLFGWEEKMSKRIQDTRDEELEAIWVQKILSNLTGVINSLIPTITMLVTYSIHTAIMKQELTPSIIFSSLTVFDKLRSQLFGLSRKVNTFTQGRVSLDRYDEFLKTTELLDAFVRGNSEASQLDEAPGFNKDIIGFENASFVWSLENRSLSQPSYQLRIRDKLFFKPNCINLIVGPTGSGKTSILMALLGEMHFIREGSDSWFNLPRDGGVAFAAQESWVQNETIRANILFGYPYNEARYKKVLYQCALNRDLALFEAGDNTEVGEKGITLSGGQKARVTLARAIYSPTKIILLDDVLAALDVHTATWVVENCLKGDLVKDRTIILVSHNVALVSPLAKFIISLGQDGDITSRDPTIDTALDNDPLPTEEVNHASLRIAGQEVQSFSKKELSMDGKLVLAEEVAKGHVTWKSLRLFLSGLGGKHPILFFGFWIYLIVLYDSTSALHKWFLGYWGSQYQKRDPSEIRVSFFCAVYVCIVVLSITVFNAASFFYAAASIKASRTINTLLVSSVLRSTLRWLDQTPTARIITRFTQDIQMVDGSIANGFRVLILTSVDMATYIGVIMLFTPVFSIPGVIVGVLGFRIGNMYLKTQLSAMREKSNARSPVLAHLSAAIAGIVSIRAYGAQEAFKNESLQRINKHIRMARVTYNLNRWVALRIDFLGDLFKVGLAAYLVYGKSIGASNTGLSLNMATQFCSTILLFVRIFNDFEVESNSLERIQGYLDIDHEEESSDAIMPPAAWPTSGDLRVENLTARYSQNGPTILHDLSFHIESGQRVGIVGRTGSGKSSLTLALLRCILTEGTVYYDDIPTNRIKLDALRSNITIIPQTPELISGTLRRNLDPFEQYDDAILNDALRSAGLFTLQEELGEARITLDSNISIGGGNLSVGEKQILTLARAIIRGSKLLILDEATSAIDYKTDSVIQTTLRQKLDADVTVITVAHRLQTIMDADKIMVLDDGRISEFDAPSSLLQREGSLFKALVDGSSDKDALYDAVKKKHIASSSTTFVRLY</sequence>
<evidence type="ECO:0000256" key="2">
    <source>
        <dbReference type="ARBA" id="ARBA00022448"/>
    </source>
</evidence>
<feature type="transmembrane region" description="Helical" evidence="10">
    <location>
        <begin position="493"/>
        <end position="514"/>
    </location>
</feature>
<reference evidence="13" key="1">
    <citation type="submission" date="2020-11" db="EMBL/GenBank/DDBJ databases">
        <authorList>
            <consortium name="DOE Joint Genome Institute"/>
            <person name="Ahrendt S."/>
            <person name="Riley R."/>
            <person name="Andreopoulos W."/>
            <person name="Labutti K."/>
            <person name="Pangilinan J."/>
            <person name="Ruiz-Duenas F.J."/>
            <person name="Barrasa J.M."/>
            <person name="Sanchez-Garcia M."/>
            <person name="Camarero S."/>
            <person name="Miyauchi S."/>
            <person name="Serrano A."/>
            <person name="Linde D."/>
            <person name="Babiker R."/>
            <person name="Drula E."/>
            <person name="Ayuso-Fernandez I."/>
            <person name="Pacheco R."/>
            <person name="Padilla G."/>
            <person name="Ferreira P."/>
            <person name="Barriuso J."/>
            <person name="Kellner H."/>
            <person name="Castanera R."/>
            <person name="Alfaro M."/>
            <person name="Ramirez L."/>
            <person name="Pisabarro A.G."/>
            <person name="Kuo A."/>
            <person name="Tritt A."/>
            <person name="Lipzen A."/>
            <person name="He G."/>
            <person name="Yan M."/>
            <person name="Ng V."/>
            <person name="Cullen D."/>
            <person name="Martin F."/>
            <person name="Rosso M.-N."/>
            <person name="Henrissat B."/>
            <person name="Hibbett D."/>
            <person name="Martinez A.T."/>
            <person name="Grigoriev I.V."/>
        </authorList>
    </citation>
    <scope>NUCLEOTIDE SEQUENCE</scope>
    <source>
        <strain evidence="13">CIRM-BRFM 674</strain>
    </source>
</reference>
<dbReference type="PANTHER" id="PTHR24223">
    <property type="entry name" value="ATP-BINDING CASSETTE SUB-FAMILY C"/>
    <property type="match status" value="1"/>
</dbReference>
<dbReference type="InterPro" id="IPR017871">
    <property type="entry name" value="ABC_transporter-like_CS"/>
</dbReference>
<name>A0A9P5ZA05_9AGAR</name>
<keyword evidence="8 10" id="KW-0472">Membrane</keyword>
<dbReference type="FunFam" id="1.20.1560.10:FF:000013">
    <property type="entry name" value="ABC transporter C family member 2"/>
    <property type="match status" value="1"/>
</dbReference>
<evidence type="ECO:0000256" key="6">
    <source>
        <dbReference type="ARBA" id="ARBA00022840"/>
    </source>
</evidence>
<dbReference type="GO" id="GO:0140359">
    <property type="term" value="F:ABC-type transporter activity"/>
    <property type="evidence" value="ECO:0007669"/>
    <property type="project" value="InterPro"/>
</dbReference>
<dbReference type="CDD" id="cd03244">
    <property type="entry name" value="ABCC_MRP_domain2"/>
    <property type="match status" value="1"/>
</dbReference>
<feature type="domain" description="ABC transmembrane type-1" evidence="12">
    <location>
        <begin position="986"/>
        <end position="1270"/>
    </location>
</feature>
<feature type="transmembrane region" description="Helical" evidence="10">
    <location>
        <begin position="101"/>
        <end position="121"/>
    </location>
</feature>
<dbReference type="InterPro" id="IPR003439">
    <property type="entry name" value="ABC_transporter-like_ATP-bd"/>
</dbReference>
<feature type="transmembrane region" description="Helical" evidence="10">
    <location>
        <begin position="520"/>
        <end position="537"/>
    </location>
</feature>
<dbReference type="GO" id="GO:0005524">
    <property type="term" value="F:ATP binding"/>
    <property type="evidence" value="ECO:0007669"/>
    <property type="project" value="UniProtKB-KW"/>
</dbReference>
<evidence type="ECO:0000256" key="10">
    <source>
        <dbReference type="SAM" id="Phobius"/>
    </source>
</evidence>
<dbReference type="GO" id="GO:0016020">
    <property type="term" value="C:membrane"/>
    <property type="evidence" value="ECO:0007669"/>
    <property type="project" value="UniProtKB-SubCell"/>
</dbReference>
<dbReference type="InterPro" id="IPR011527">
    <property type="entry name" value="ABC1_TM_dom"/>
</dbReference>
<feature type="transmembrane region" description="Helical" evidence="10">
    <location>
        <begin position="987"/>
        <end position="1007"/>
    </location>
</feature>
<feature type="compositionally biased region" description="Low complexity" evidence="9">
    <location>
        <begin position="452"/>
        <end position="462"/>
    </location>
</feature>
<evidence type="ECO:0000256" key="9">
    <source>
        <dbReference type="SAM" id="MobiDB-lite"/>
    </source>
</evidence>
<feature type="transmembrane region" description="Helical" evidence="10">
    <location>
        <begin position="1028"/>
        <end position="1053"/>
    </location>
</feature>
<dbReference type="Proteomes" id="UP000807469">
    <property type="component" value="Unassembled WGS sequence"/>
</dbReference>
<dbReference type="InterPro" id="IPR003593">
    <property type="entry name" value="AAA+_ATPase"/>
</dbReference>
<evidence type="ECO:0000256" key="3">
    <source>
        <dbReference type="ARBA" id="ARBA00022692"/>
    </source>
</evidence>
<dbReference type="SUPFAM" id="SSF90123">
    <property type="entry name" value="ABC transporter transmembrane region"/>
    <property type="match status" value="2"/>
</dbReference>
<feature type="transmembrane region" description="Helical" evidence="10">
    <location>
        <begin position="365"/>
        <end position="386"/>
    </location>
</feature>
<evidence type="ECO:0000313" key="13">
    <source>
        <dbReference type="EMBL" id="KAF9483581.1"/>
    </source>
</evidence>
<keyword evidence="7 10" id="KW-1133">Transmembrane helix</keyword>
<dbReference type="PANTHER" id="PTHR24223:SF356">
    <property type="entry name" value="ATP-BINDING CASSETTE TRANSPORTER ABC4"/>
    <property type="match status" value="1"/>
</dbReference>
<feature type="domain" description="ABC transporter" evidence="11">
    <location>
        <begin position="1307"/>
        <end position="1544"/>
    </location>
</feature>
<dbReference type="OrthoDB" id="6500128at2759"/>
<evidence type="ECO:0000313" key="14">
    <source>
        <dbReference type="Proteomes" id="UP000807469"/>
    </source>
</evidence>
<evidence type="ECO:0000259" key="11">
    <source>
        <dbReference type="PROSITE" id="PS50893"/>
    </source>
</evidence>
<dbReference type="PROSITE" id="PS50929">
    <property type="entry name" value="ABC_TM1F"/>
    <property type="match status" value="2"/>
</dbReference>
<proteinExistence type="predicted"/>
<feature type="domain" description="ABC transmembrane type-1" evidence="12">
    <location>
        <begin position="325"/>
        <end position="653"/>
    </location>
</feature>
<dbReference type="CDD" id="cd03250">
    <property type="entry name" value="ABCC_MRP_domain1"/>
    <property type="match status" value="1"/>
</dbReference>
<dbReference type="PROSITE" id="PS50893">
    <property type="entry name" value="ABC_TRANSPORTER_2"/>
    <property type="match status" value="2"/>
</dbReference>
<dbReference type="CDD" id="cd18604">
    <property type="entry name" value="ABC_6TM_VMR1_D2_like"/>
    <property type="match status" value="1"/>
</dbReference>
<dbReference type="SUPFAM" id="SSF52540">
    <property type="entry name" value="P-loop containing nucleoside triphosphate hydrolases"/>
    <property type="match status" value="2"/>
</dbReference>
<evidence type="ECO:0000256" key="8">
    <source>
        <dbReference type="ARBA" id="ARBA00023136"/>
    </source>
</evidence>
<keyword evidence="14" id="KW-1185">Reference proteome</keyword>
<dbReference type="Gene3D" id="1.20.1560.10">
    <property type="entry name" value="ABC transporter type 1, transmembrane domain"/>
    <property type="match status" value="2"/>
</dbReference>
<dbReference type="InterPro" id="IPR027417">
    <property type="entry name" value="P-loop_NTPase"/>
</dbReference>